<dbReference type="InterPro" id="IPR027417">
    <property type="entry name" value="P-loop_NTPase"/>
</dbReference>
<feature type="domain" description="ABC transporter" evidence="4">
    <location>
        <begin position="1"/>
        <end position="220"/>
    </location>
</feature>
<dbReference type="PROSITE" id="PS50893">
    <property type="entry name" value="ABC_TRANSPORTER_2"/>
    <property type="match status" value="1"/>
</dbReference>
<keyword evidence="3 5" id="KW-0067">ATP-binding</keyword>
<name>A0A949K5Z3_9FIRM</name>
<dbReference type="Pfam" id="PF00005">
    <property type="entry name" value="ABC_tran"/>
    <property type="match status" value="1"/>
</dbReference>
<dbReference type="SUPFAM" id="SSF52540">
    <property type="entry name" value="P-loop containing nucleoside triphosphate hydrolases"/>
    <property type="match status" value="1"/>
</dbReference>
<dbReference type="AlphaFoldDB" id="A0A949K5Z3"/>
<dbReference type="InterPro" id="IPR051782">
    <property type="entry name" value="ABC_Transporter_VariousFunc"/>
</dbReference>
<reference evidence="5" key="1">
    <citation type="submission" date="2021-06" db="EMBL/GenBank/DDBJ databases">
        <title>Description of novel taxa of the family Lachnospiraceae.</title>
        <authorList>
            <person name="Chaplin A.V."/>
            <person name="Sokolova S.R."/>
            <person name="Pikina A.P."/>
            <person name="Korzhanova M."/>
            <person name="Belova V."/>
            <person name="Korostin D."/>
            <person name="Efimov B.A."/>
        </authorList>
    </citation>
    <scope>NUCLEOTIDE SEQUENCE</scope>
    <source>
        <strain evidence="5">ASD5720</strain>
    </source>
</reference>
<evidence type="ECO:0000259" key="4">
    <source>
        <dbReference type="PROSITE" id="PS50893"/>
    </source>
</evidence>
<dbReference type="EMBL" id="JAHQCW010000003">
    <property type="protein sequence ID" value="MBU9735442.1"/>
    <property type="molecule type" value="Genomic_DNA"/>
</dbReference>
<evidence type="ECO:0000256" key="2">
    <source>
        <dbReference type="ARBA" id="ARBA00022741"/>
    </source>
</evidence>
<keyword evidence="2" id="KW-0547">Nucleotide-binding</keyword>
<dbReference type="Proteomes" id="UP000712157">
    <property type="component" value="Unassembled WGS sequence"/>
</dbReference>
<dbReference type="InterPro" id="IPR003593">
    <property type="entry name" value="AAA+_ATPase"/>
</dbReference>
<accession>A0A949K5Z3</accession>
<evidence type="ECO:0000313" key="6">
    <source>
        <dbReference type="Proteomes" id="UP000712157"/>
    </source>
</evidence>
<dbReference type="PANTHER" id="PTHR42939">
    <property type="entry name" value="ABC TRANSPORTER ATP-BINDING PROTEIN ALBC-RELATED"/>
    <property type="match status" value="1"/>
</dbReference>
<gene>
    <name evidence="5" type="ORF">KTH89_02770</name>
</gene>
<dbReference type="PANTHER" id="PTHR42939:SF1">
    <property type="entry name" value="ABC TRANSPORTER ATP-BINDING PROTEIN ALBC-RELATED"/>
    <property type="match status" value="1"/>
</dbReference>
<dbReference type="InterPro" id="IPR003439">
    <property type="entry name" value="ABC_transporter-like_ATP-bd"/>
</dbReference>
<organism evidence="5 6">
    <name type="scientific">Diplocloster agilis</name>
    <dbReference type="NCBI Taxonomy" id="2850323"/>
    <lineage>
        <taxon>Bacteria</taxon>
        <taxon>Bacillati</taxon>
        <taxon>Bacillota</taxon>
        <taxon>Clostridia</taxon>
        <taxon>Lachnospirales</taxon>
        <taxon>Lachnospiraceae</taxon>
        <taxon>Diplocloster</taxon>
    </lineage>
</organism>
<dbReference type="SMART" id="SM00382">
    <property type="entry name" value="AAA"/>
    <property type="match status" value="1"/>
</dbReference>
<proteinExistence type="predicted"/>
<comment type="caution">
    <text evidence="5">The sequence shown here is derived from an EMBL/GenBank/DDBJ whole genome shotgun (WGS) entry which is preliminary data.</text>
</comment>
<evidence type="ECO:0000256" key="3">
    <source>
        <dbReference type="ARBA" id="ARBA00022840"/>
    </source>
</evidence>
<keyword evidence="6" id="KW-1185">Reference proteome</keyword>
<dbReference type="InterPro" id="IPR017871">
    <property type="entry name" value="ABC_transporter-like_CS"/>
</dbReference>
<dbReference type="GO" id="GO:0016887">
    <property type="term" value="F:ATP hydrolysis activity"/>
    <property type="evidence" value="ECO:0007669"/>
    <property type="project" value="InterPro"/>
</dbReference>
<dbReference type="Gene3D" id="3.40.50.300">
    <property type="entry name" value="P-loop containing nucleotide triphosphate hydrolases"/>
    <property type="match status" value="1"/>
</dbReference>
<evidence type="ECO:0000256" key="1">
    <source>
        <dbReference type="ARBA" id="ARBA00022448"/>
    </source>
</evidence>
<dbReference type="GO" id="GO:0005524">
    <property type="term" value="F:ATP binding"/>
    <property type="evidence" value="ECO:0007669"/>
    <property type="project" value="UniProtKB-KW"/>
</dbReference>
<sequence length="235" mass="26744">MKMTDIEKRVGDFCLRIPELQLESGCIHGLIGGNGCGKTTLAKLMMGILTPDSGRIDREGLNEREITMTTQRPYLMHTSVYENLVYPLKLRGKKPREADVRPWLTRCGLWEKKDQYAGSLSGGERQKLSMIRAMIFKPKLIIVDETLSNLDPDSVELFEQWIREIQAQAAVTWVMISHQLSHICRMCDQIHFLSQGELAASGPARELLKNCGDERLKAFLERESLDLNVRGRKVD</sequence>
<protein>
    <submittedName>
        <fullName evidence="5">ABC transporter ATP-binding protein</fullName>
    </submittedName>
</protein>
<dbReference type="PROSITE" id="PS00211">
    <property type="entry name" value="ABC_TRANSPORTER_1"/>
    <property type="match status" value="1"/>
</dbReference>
<evidence type="ECO:0000313" key="5">
    <source>
        <dbReference type="EMBL" id="MBU9735442.1"/>
    </source>
</evidence>
<keyword evidence="1" id="KW-0813">Transport</keyword>